<dbReference type="InterPro" id="IPR023393">
    <property type="entry name" value="START-like_dom_sf"/>
</dbReference>
<dbReference type="AlphaFoldDB" id="A0A126T759"/>
<evidence type="ECO:0000313" key="3">
    <source>
        <dbReference type="EMBL" id="AMK77911.1"/>
    </source>
</evidence>
<sequence length="141" mass="15813">MNTFTSTRTLPAEPSAIFATIKDPSRLAKWWGPNDFSNRFEVFEFKLGGKWIFDMVGSDGTVYPNESVFEKIEADSLVVIRHVCQAYFTLTITLEPSAEGTLIHWEQVFADTSVANAVRHIVEPANEQNLDRLTAEVSQSA</sequence>
<organism evidence="3 4">
    <name type="scientific">Methylomonas denitrificans</name>
    <dbReference type="NCBI Taxonomy" id="1538553"/>
    <lineage>
        <taxon>Bacteria</taxon>
        <taxon>Pseudomonadati</taxon>
        <taxon>Pseudomonadota</taxon>
        <taxon>Gammaproteobacteria</taxon>
        <taxon>Methylococcales</taxon>
        <taxon>Methylococcaceae</taxon>
        <taxon>Methylomonas</taxon>
    </lineage>
</organism>
<proteinExistence type="inferred from homology"/>
<keyword evidence="4" id="KW-1185">Reference proteome</keyword>
<dbReference type="Proteomes" id="UP000030512">
    <property type="component" value="Chromosome"/>
</dbReference>
<evidence type="ECO:0000256" key="1">
    <source>
        <dbReference type="ARBA" id="ARBA00006817"/>
    </source>
</evidence>
<protein>
    <submittedName>
        <fullName evidence="3">Polyketide cyclase</fullName>
    </submittedName>
</protein>
<comment type="similarity">
    <text evidence="1">Belongs to the AHA1 family.</text>
</comment>
<gene>
    <name evidence="3" type="ORF">JT25_015740</name>
</gene>
<dbReference type="Pfam" id="PF08327">
    <property type="entry name" value="AHSA1"/>
    <property type="match status" value="1"/>
</dbReference>
<dbReference type="STRING" id="1538553.JT25_015740"/>
<name>A0A126T759_9GAMM</name>
<dbReference type="SUPFAM" id="SSF55961">
    <property type="entry name" value="Bet v1-like"/>
    <property type="match status" value="1"/>
</dbReference>
<dbReference type="RefSeq" id="WP_036275870.1">
    <property type="nucleotide sequence ID" value="NZ_CP014476.1"/>
</dbReference>
<evidence type="ECO:0000259" key="2">
    <source>
        <dbReference type="Pfam" id="PF08327"/>
    </source>
</evidence>
<feature type="domain" description="Activator of Hsp90 ATPase homologue 1/2-like C-terminal" evidence="2">
    <location>
        <begin position="12"/>
        <end position="136"/>
    </location>
</feature>
<dbReference type="Gene3D" id="3.30.530.20">
    <property type="match status" value="1"/>
</dbReference>
<dbReference type="KEGG" id="mdn:JT25_015740"/>
<dbReference type="OrthoDB" id="9805228at2"/>
<accession>A0A126T759</accession>
<dbReference type="InterPro" id="IPR013538">
    <property type="entry name" value="ASHA1/2-like_C"/>
</dbReference>
<evidence type="ECO:0000313" key="4">
    <source>
        <dbReference type="Proteomes" id="UP000030512"/>
    </source>
</evidence>
<reference evidence="3 4" key="1">
    <citation type="journal article" date="2015" name="Environ. Microbiol.">
        <title>Methane oxidation coupled to nitrate reduction under hypoxia by the Gammaproteobacterium Methylomonas denitrificans, sp. nov. type strain FJG1.</title>
        <authorList>
            <person name="Kits K.D."/>
            <person name="Klotz M.G."/>
            <person name="Stein L.Y."/>
        </authorList>
    </citation>
    <scope>NUCLEOTIDE SEQUENCE [LARGE SCALE GENOMIC DNA]</scope>
    <source>
        <strain evidence="3 4">FJG1</strain>
    </source>
</reference>
<dbReference type="EMBL" id="CP014476">
    <property type="protein sequence ID" value="AMK77911.1"/>
    <property type="molecule type" value="Genomic_DNA"/>
</dbReference>